<dbReference type="PANTHER" id="PTHR34599:SF1">
    <property type="entry name" value="PHOSPHATIDIC ACID PHOSPHATASE TYPE 2_HALOPEROXIDASE DOMAIN-CONTAINING PROTEIN"/>
    <property type="match status" value="1"/>
</dbReference>
<evidence type="ECO:0000259" key="1">
    <source>
        <dbReference type="Pfam" id="PF01569"/>
    </source>
</evidence>
<dbReference type="RefSeq" id="WP_069939132.1">
    <property type="nucleotide sequence ID" value="NZ_MAMP01000022.1"/>
</dbReference>
<evidence type="ECO:0000313" key="2">
    <source>
        <dbReference type="EMBL" id="OES44541.1"/>
    </source>
</evidence>
<dbReference type="InterPro" id="IPR000326">
    <property type="entry name" value="PAP2/HPO"/>
</dbReference>
<comment type="caution">
    <text evidence="2">The sequence shown here is derived from an EMBL/GenBank/DDBJ whole genome shotgun (WGS) entry which is preliminary data.</text>
</comment>
<dbReference type="Gene3D" id="1.10.606.20">
    <property type="match status" value="1"/>
</dbReference>
<dbReference type="PANTHER" id="PTHR34599">
    <property type="entry name" value="PEROXIDASE-RELATED"/>
    <property type="match status" value="1"/>
</dbReference>
<accession>A0A1E7DN90</accession>
<dbReference type="STRING" id="1714016.BA724_09730"/>
<dbReference type="AlphaFoldDB" id="A0A1E7DN90"/>
<dbReference type="CDD" id="cd03380">
    <property type="entry name" value="PAP2_like_1"/>
    <property type="match status" value="1"/>
</dbReference>
<evidence type="ECO:0000313" key="3">
    <source>
        <dbReference type="Proteomes" id="UP000095658"/>
    </source>
</evidence>
<keyword evidence="3" id="KW-1185">Reference proteome</keyword>
<proteinExistence type="predicted"/>
<dbReference type="Pfam" id="PF01569">
    <property type="entry name" value="PAP2"/>
    <property type="match status" value="1"/>
</dbReference>
<protein>
    <recommendedName>
        <fullName evidence="1">Phosphatidic acid phosphatase type 2/haloperoxidase domain-containing protein</fullName>
    </recommendedName>
</protein>
<dbReference type="InterPro" id="IPR052559">
    <property type="entry name" value="V-haloperoxidase"/>
</dbReference>
<sequence>MNRNLPGFPGFLPGFQVTYPLWSQLPYPGEASPPSNFEHEEPFNPSWPLVFLKRDENNWFTDPAGNPLPQVKHPTTIDWDSELKFVQKTLKNLTTKQKALAEYWGTMHVTKQQTPIMDRLIDIYATLQIPLPLVSSSAPGDGRILVLIPGAINDALIVCSTVKYRYKVARPNQLGRPLPAFLPTPRQPSYISGHSTVAGMLAELLSYFFPAKRNQLQKLAEECASSRVYGGVHFPIDSSEGLRIGRVIGRSLASYFSKQLDAIDKSV</sequence>
<dbReference type="SUPFAM" id="SSF48317">
    <property type="entry name" value="Acid phosphatase/Vanadium-dependent haloperoxidase"/>
    <property type="match status" value="1"/>
</dbReference>
<dbReference type="Proteomes" id="UP000095658">
    <property type="component" value="Unassembled WGS sequence"/>
</dbReference>
<gene>
    <name evidence="2" type="ORF">BA724_09730</name>
</gene>
<organism evidence="2 3">
    <name type="scientific">Domibacillus iocasae</name>
    <dbReference type="NCBI Taxonomy" id="1714016"/>
    <lineage>
        <taxon>Bacteria</taxon>
        <taxon>Bacillati</taxon>
        <taxon>Bacillota</taxon>
        <taxon>Bacilli</taxon>
        <taxon>Bacillales</taxon>
        <taxon>Bacillaceae</taxon>
        <taxon>Domibacillus</taxon>
    </lineage>
</organism>
<dbReference type="OrthoDB" id="7793240at2"/>
<reference evidence="2 3" key="1">
    <citation type="submission" date="2016-06" db="EMBL/GenBank/DDBJ databases">
        <title>Domibacillus iocasae genome sequencing.</title>
        <authorList>
            <person name="Verma A."/>
            <person name="Pal Y."/>
            <person name="Ojha A.K."/>
            <person name="Krishnamurthi S."/>
        </authorList>
    </citation>
    <scope>NUCLEOTIDE SEQUENCE [LARGE SCALE GENOMIC DNA]</scope>
    <source>
        <strain evidence="2 3">DSM 29979</strain>
    </source>
</reference>
<feature type="domain" description="Phosphatidic acid phosphatase type 2/haloperoxidase" evidence="1">
    <location>
        <begin position="155"/>
        <end position="258"/>
    </location>
</feature>
<dbReference type="InterPro" id="IPR036938">
    <property type="entry name" value="PAP2/HPO_sf"/>
</dbReference>
<name>A0A1E7DN90_9BACI</name>
<dbReference type="EMBL" id="MAMP01000022">
    <property type="protein sequence ID" value="OES44541.1"/>
    <property type="molecule type" value="Genomic_DNA"/>
</dbReference>